<sequence>MNDIKDATLTPETCRLHQGLEEIWYNPRGWRALTIVNHTTVGLRFMVTGGIFFLIGGLLAMLIRGQLAFPGNEFLSHEAYNQIFTMHGTVMMFLFAIPVLEGLALYLIPKMIGARDLVCPRLSAFGYFCYLFGGIILLSSLVLEMAPASGWFMYTPLSSGDYSPGKGSDFWLLGITFIEISALSAGVELVVSILRTRTEGMALHKMPLFAWYILAMALMIVVGFPPLILGSILLELERAAGLPFFEVAGGGDPVLWAHLFWLFGHPEVYIIFLPGAGIVSTLIPVFAGRPIVGYGWVVAAIIIMGFVSFGLWVHHMFTLGIPQLALAFFSAASMLVAIPTAIQVFVWLSTLWLGKPRLTLPMLWILGFLVIFVLGGLTGVMLALVPFNWQVHDTHFVVAHMHYVLVGGMLFPLFAGLYYWLPHLSGRMPSQRLGKWSFWLIFIGFNVTFLVMHWTGLLGMRRRVFTYDSAMGWDLYNLISSVGSFMMAAGVALLILDLVLHFRFGRKAPQNPWNADGLEWAMPKPPTSYNFVTLPRIETRHPLWEHPELPRTIHEGQHDLASYTHGRRETWGSDAVSGKLRETIHLPGNSWWPLWCAVALAIVCISLLVRAYPVALIAFVVAVGLLLRWSWENGAHPRAAPDATVAPGQPPLHSRTMRGPGVWLMSVTHLANGSLFLSLLFGWFYLWTVAPEWQMPAASPLSLPLLLGAGAAITLGTLWLGALVRRLRHGSDSGLGGGMYLISALGALQSLLLGFVLWQAELAPTQTAHDATLLVALLYVLLHGVLGALLCLLQGLRVGYGYVSAQIPLEPVVVLSLWRYNLITYWIVLVAIWGLPTLLGGAS</sequence>
<dbReference type="InterPro" id="IPR000298">
    <property type="entry name" value="Cyt_c_oxidase-like_su3"/>
</dbReference>
<dbReference type="InterPro" id="IPR023616">
    <property type="entry name" value="Cyt_c_oxase-like_su1_dom"/>
</dbReference>
<proteinExistence type="inferred from homology"/>
<evidence type="ECO:0000256" key="13">
    <source>
        <dbReference type="ARBA" id="ARBA00022989"/>
    </source>
</evidence>
<feature type="transmembrane region" description="Helical" evidence="19">
    <location>
        <begin position="475"/>
        <end position="500"/>
    </location>
</feature>
<dbReference type="GO" id="GO:0004129">
    <property type="term" value="F:cytochrome-c oxidase activity"/>
    <property type="evidence" value="ECO:0007669"/>
    <property type="project" value="UniProtKB-EC"/>
</dbReference>
<dbReference type="EC" id="7.1.1.9" evidence="4"/>
<comment type="similarity">
    <text evidence="3 18">Belongs to the heme-copper respiratory oxidase family.</text>
</comment>
<feature type="transmembrane region" description="Helical" evidence="19">
    <location>
        <begin position="705"/>
        <end position="725"/>
    </location>
</feature>
<feature type="transmembrane region" description="Helical" evidence="19">
    <location>
        <begin position="737"/>
        <end position="759"/>
    </location>
</feature>
<evidence type="ECO:0000256" key="5">
    <source>
        <dbReference type="ARBA" id="ARBA00022448"/>
    </source>
</evidence>
<evidence type="ECO:0000256" key="8">
    <source>
        <dbReference type="ARBA" id="ARBA00022660"/>
    </source>
</evidence>
<keyword evidence="8 18" id="KW-0679">Respiratory chain</keyword>
<dbReference type="Proteomes" id="UP000824248">
    <property type="component" value="Unassembled WGS sequence"/>
</dbReference>
<comment type="catalytic activity">
    <reaction evidence="17">
        <text>4 Fe(II)-[cytochrome c] + O2 + 8 H(+)(in) = 4 Fe(III)-[cytochrome c] + 2 H2O + 4 H(+)(out)</text>
        <dbReference type="Rhea" id="RHEA:11436"/>
        <dbReference type="Rhea" id="RHEA-COMP:10350"/>
        <dbReference type="Rhea" id="RHEA-COMP:14399"/>
        <dbReference type="ChEBI" id="CHEBI:15377"/>
        <dbReference type="ChEBI" id="CHEBI:15378"/>
        <dbReference type="ChEBI" id="CHEBI:15379"/>
        <dbReference type="ChEBI" id="CHEBI:29033"/>
        <dbReference type="ChEBI" id="CHEBI:29034"/>
        <dbReference type="EC" id="7.1.1.9"/>
    </reaction>
</comment>
<dbReference type="GO" id="GO:0022904">
    <property type="term" value="P:respiratory electron transport chain"/>
    <property type="evidence" value="ECO:0007669"/>
    <property type="project" value="TreeGrafter"/>
</dbReference>
<evidence type="ECO:0000256" key="16">
    <source>
        <dbReference type="ARBA" id="ARBA00023136"/>
    </source>
</evidence>
<feature type="domain" description="Heme-copper oxidase subunit III family profile" evidence="20">
    <location>
        <begin position="580"/>
        <end position="837"/>
    </location>
</feature>
<feature type="transmembrane region" description="Helical" evidence="19">
    <location>
        <begin position="206"/>
        <end position="228"/>
    </location>
</feature>
<feature type="transmembrane region" description="Helical" evidence="19">
    <location>
        <begin position="433"/>
        <end position="455"/>
    </location>
</feature>
<keyword evidence="11" id="KW-1278">Translocase</keyword>
<keyword evidence="10" id="KW-0479">Metal-binding</keyword>
<dbReference type="InterPro" id="IPR036927">
    <property type="entry name" value="Cyt_c_oxase-like_su1_sf"/>
</dbReference>
<evidence type="ECO:0000313" key="22">
    <source>
        <dbReference type="EMBL" id="HIX60727.1"/>
    </source>
</evidence>
<accession>A0A9D2B424</accession>
<evidence type="ECO:0000256" key="18">
    <source>
        <dbReference type="RuleBase" id="RU000370"/>
    </source>
</evidence>
<dbReference type="Gene3D" id="1.10.287.70">
    <property type="match status" value="1"/>
</dbReference>
<dbReference type="PROSITE" id="PS50253">
    <property type="entry name" value="COX3"/>
    <property type="match status" value="1"/>
</dbReference>
<evidence type="ECO:0000256" key="2">
    <source>
        <dbReference type="ARBA" id="ARBA00004673"/>
    </source>
</evidence>
<feature type="transmembrane region" description="Helical" evidence="19">
    <location>
        <begin position="591"/>
        <end position="608"/>
    </location>
</feature>
<feature type="transmembrane region" description="Helical" evidence="19">
    <location>
        <begin position="771"/>
        <end position="793"/>
    </location>
</feature>
<feature type="transmembrane region" description="Helical" evidence="19">
    <location>
        <begin position="268"/>
        <end position="287"/>
    </location>
</feature>
<dbReference type="SUPFAM" id="SSF81442">
    <property type="entry name" value="Cytochrome c oxidase subunit I-like"/>
    <property type="match status" value="1"/>
</dbReference>
<dbReference type="AlphaFoldDB" id="A0A9D2B424"/>
<feature type="transmembrane region" description="Helical" evidence="19">
    <location>
        <begin position="662"/>
        <end position="685"/>
    </location>
</feature>
<comment type="pathway">
    <text evidence="2">Energy metabolism; oxidative phosphorylation.</text>
</comment>
<reference evidence="22" key="1">
    <citation type="journal article" date="2021" name="PeerJ">
        <title>Extensive microbial diversity within the chicken gut microbiome revealed by metagenomics and culture.</title>
        <authorList>
            <person name="Gilroy R."/>
            <person name="Ravi A."/>
            <person name="Getino M."/>
            <person name="Pursley I."/>
            <person name="Horton D.L."/>
            <person name="Alikhan N.F."/>
            <person name="Baker D."/>
            <person name="Gharbi K."/>
            <person name="Hall N."/>
            <person name="Watson M."/>
            <person name="Adriaenssens E.M."/>
            <person name="Foster-Nyarko E."/>
            <person name="Jarju S."/>
            <person name="Secka A."/>
            <person name="Antonio M."/>
            <person name="Oren A."/>
            <person name="Chaudhuri R.R."/>
            <person name="La Ragione R."/>
            <person name="Hildebrand F."/>
            <person name="Pallen M.J."/>
        </authorList>
    </citation>
    <scope>NUCLEOTIDE SEQUENCE</scope>
    <source>
        <strain evidence="22">1193</strain>
    </source>
</reference>
<feature type="transmembrane region" description="Helical" evidence="19">
    <location>
        <begin position="83"/>
        <end position="108"/>
    </location>
</feature>
<evidence type="ECO:0000256" key="4">
    <source>
        <dbReference type="ARBA" id="ARBA00012949"/>
    </source>
</evidence>
<dbReference type="GO" id="GO:0005886">
    <property type="term" value="C:plasma membrane"/>
    <property type="evidence" value="ECO:0007669"/>
    <property type="project" value="UniProtKB-SubCell"/>
</dbReference>
<keyword evidence="15" id="KW-0186">Copper</keyword>
<organism evidence="22 23">
    <name type="scientific">Candidatus Halomonas stercoripullorum</name>
    <dbReference type="NCBI Taxonomy" id="2838617"/>
    <lineage>
        <taxon>Bacteria</taxon>
        <taxon>Pseudomonadati</taxon>
        <taxon>Pseudomonadota</taxon>
        <taxon>Gammaproteobacteria</taxon>
        <taxon>Oceanospirillales</taxon>
        <taxon>Halomonadaceae</taxon>
        <taxon>Halomonas</taxon>
    </lineage>
</organism>
<evidence type="ECO:0000256" key="10">
    <source>
        <dbReference type="ARBA" id="ARBA00022723"/>
    </source>
</evidence>
<dbReference type="PROSITE" id="PS50855">
    <property type="entry name" value="COX1"/>
    <property type="match status" value="1"/>
</dbReference>
<keyword evidence="13 19" id="KW-1133">Transmembrane helix</keyword>
<name>A0A9D2B424_9GAMM</name>
<feature type="transmembrane region" description="Helical" evidence="19">
    <location>
        <begin position="128"/>
        <end position="150"/>
    </location>
</feature>
<evidence type="ECO:0000256" key="9">
    <source>
        <dbReference type="ARBA" id="ARBA00022692"/>
    </source>
</evidence>
<feature type="domain" description="Cytochrome oxidase subunit I profile" evidence="21">
    <location>
        <begin position="24"/>
        <end position="538"/>
    </location>
</feature>
<dbReference type="Gene3D" id="1.20.210.10">
    <property type="entry name" value="Cytochrome c oxidase-like, subunit I domain"/>
    <property type="match status" value="1"/>
</dbReference>
<comment type="caution">
    <text evidence="22">The sequence shown here is derived from an EMBL/GenBank/DDBJ whole genome shotgun (WGS) entry which is preliminary data.</text>
</comment>
<feature type="transmembrane region" description="Helical" evidence="19">
    <location>
        <begin position="401"/>
        <end position="421"/>
    </location>
</feature>
<keyword evidence="16 19" id="KW-0472">Membrane</keyword>
<reference evidence="22" key="2">
    <citation type="submission" date="2021-04" db="EMBL/GenBank/DDBJ databases">
        <authorList>
            <person name="Gilroy R."/>
        </authorList>
    </citation>
    <scope>NUCLEOTIDE SEQUENCE</scope>
    <source>
        <strain evidence="22">1193</strain>
    </source>
</reference>
<dbReference type="GO" id="GO:0046872">
    <property type="term" value="F:metal ion binding"/>
    <property type="evidence" value="ECO:0007669"/>
    <property type="project" value="UniProtKB-KW"/>
</dbReference>
<dbReference type="InterPro" id="IPR014241">
    <property type="entry name" value="Cyt_c_oxidase_su1_bac"/>
</dbReference>
<evidence type="ECO:0000313" key="23">
    <source>
        <dbReference type="Proteomes" id="UP000824248"/>
    </source>
</evidence>
<evidence type="ECO:0000256" key="1">
    <source>
        <dbReference type="ARBA" id="ARBA00004651"/>
    </source>
</evidence>
<comment type="subcellular location">
    <subcellularLocation>
        <location evidence="1">Cell membrane</location>
        <topology evidence="1">Multi-pass membrane protein</topology>
    </subcellularLocation>
</comment>
<evidence type="ECO:0000256" key="19">
    <source>
        <dbReference type="SAM" id="Phobius"/>
    </source>
</evidence>
<dbReference type="PANTHER" id="PTHR10422">
    <property type="entry name" value="CYTOCHROME C OXIDASE SUBUNIT 1"/>
    <property type="match status" value="1"/>
</dbReference>
<protein>
    <recommendedName>
        <fullName evidence="4">cytochrome-c oxidase</fullName>
        <ecNumber evidence="4">7.1.1.9</ecNumber>
    </recommendedName>
</protein>
<feature type="transmembrane region" description="Helical" evidence="19">
    <location>
        <begin position="325"/>
        <end position="351"/>
    </location>
</feature>
<evidence type="ECO:0000256" key="6">
    <source>
        <dbReference type="ARBA" id="ARBA00022475"/>
    </source>
</evidence>
<dbReference type="EMBL" id="DXFC01000018">
    <property type="protein sequence ID" value="HIX60727.1"/>
    <property type="molecule type" value="Genomic_DNA"/>
</dbReference>
<dbReference type="Pfam" id="PF00115">
    <property type="entry name" value="COX1"/>
    <property type="match status" value="1"/>
</dbReference>
<gene>
    <name evidence="22" type="primary">ctaD</name>
    <name evidence="22" type="ORF">H9854_00580</name>
</gene>
<dbReference type="NCBIfam" id="TIGR02891">
    <property type="entry name" value="CtaD_CoxA"/>
    <property type="match status" value="1"/>
</dbReference>
<keyword evidence="12 18" id="KW-0249">Electron transport</keyword>
<evidence type="ECO:0000256" key="15">
    <source>
        <dbReference type="ARBA" id="ARBA00023008"/>
    </source>
</evidence>
<dbReference type="InterPro" id="IPR000883">
    <property type="entry name" value="Cyt_C_Oxase_1"/>
</dbReference>
<evidence type="ECO:0000256" key="12">
    <source>
        <dbReference type="ARBA" id="ARBA00022982"/>
    </source>
</evidence>
<keyword evidence="14" id="KW-0408">Iron</keyword>
<evidence type="ECO:0000256" key="7">
    <source>
        <dbReference type="ARBA" id="ARBA00022617"/>
    </source>
</evidence>
<evidence type="ECO:0000259" key="20">
    <source>
        <dbReference type="PROSITE" id="PS50253"/>
    </source>
</evidence>
<dbReference type="CDD" id="cd01662">
    <property type="entry name" value="Ubiquinol_Oxidase_I"/>
    <property type="match status" value="1"/>
</dbReference>
<evidence type="ECO:0000256" key="11">
    <source>
        <dbReference type="ARBA" id="ARBA00022967"/>
    </source>
</evidence>
<keyword evidence="6" id="KW-1003">Cell membrane</keyword>
<feature type="transmembrane region" description="Helical" evidence="19">
    <location>
        <begin position="41"/>
        <end position="63"/>
    </location>
</feature>
<feature type="transmembrane region" description="Helical" evidence="19">
    <location>
        <begin position="363"/>
        <end position="389"/>
    </location>
</feature>
<evidence type="ECO:0000256" key="3">
    <source>
        <dbReference type="ARBA" id="ARBA00009578"/>
    </source>
</evidence>
<dbReference type="InterPro" id="IPR023615">
    <property type="entry name" value="Cyt_c_Oxase_su1_BS"/>
</dbReference>
<dbReference type="GO" id="GO:0015990">
    <property type="term" value="P:electron transport coupled proton transport"/>
    <property type="evidence" value="ECO:0007669"/>
    <property type="project" value="InterPro"/>
</dbReference>
<feature type="transmembrane region" description="Helical" evidence="19">
    <location>
        <begin position="170"/>
        <end position="194"/>
    </location>
</feature>
<evidence type="ECO:0000259" key="21">
    <source>
        <dbReference type="PROSITE" id="PS50855"/>
    </source>
</evidence>
<dbReference type="GO" id="GO:0009060">
    <property type="term" value="P:aerobic respiration"/>
    <property type="evidence" value="ECO:0007669"/>
    <property type="project" value="InterPro"/>
</dbReference>
<feature type="transmembrane region" description="Helical" evidence="19">
    <location>
        <begin position="614"/>
        <end position="631"/>
    </location>
</feature>
<keyword evidence="7 18" id="KW-0349">Heme</keyword>
<dbReference type="GO" id="GO:0020037">
    <property type="term" value="F:heme binding"/>
    <property type="evidence" value="ECO:0007669"/>
    <property type="project" value="InterPro"/>
</dbReference>
<evidence type="ECO:0000256" key="14">
    <source>
        <dbReference type="ARBA" id="ARBA00023004"/>
    </source>
</evidence>
<dbReference type="PROSITE" id="PS00077">
    <property type="entry name" value="COX1_CUB"/>
    <property type="match status" value="1"/>
</dbReference>
<keyword evidence="5 18" id="KW-0813">Transport</keyword>
<feature type="transmembrane region" description="Helical" evidence="19">
    <location>
        <begin position="824"/>
        <end position="842"/>
    </location>
</feature>
<dbReference type="PANTHER" id="PTHR10422:SF35">
    <property type="entry name" value="CYTOCHROME BO(3) UBIQUINOL OXIDASE SUBUNIT 1"/>
    <property type="match status" value="1"/>
</dbReference>
<dbReference type="PRINTS" id="PR01165">
    <property type="entry name" value="CYCOXIDASEI"/>
</dbReference>
<feature type="transmembrane region" description="Helical" evidence="19">
    <location>
        <begin position="294"/>
        <end position="313"/>
    </location>
</feature>
<keyword evidence="9 18" id="KW-0812">Transmembrane</keyword>
<evidence type="ECO:0000256" key="17">
    <source>
        <dbReference type="ARBA" id="ARBA00047816"/>
    </source>
</evidence>